<evidence type="ECO:0000256" key="1">
    <source>
        <dbReference type="SAM" id="MobiDB-lite"/>
    </source>
</evidence>
<name>A0A7S4FQ91_9EUGL</name>
<proteinExistence type="predicted"/>
<evidence type="ECO:0000313" key="2">
    <source>
        <dbReference type="EMBL" id="CAE0807709.1"/>
    </source>
</evidence>
<dbReference type="AlphaFoldDB" id="A0A7S4FQ91"/>
<feature type="region of interest" description="Disordered" evidence="1">
    <location>
        <begin position="1"/>
        <end position="34"/>
    </location>
</feature>
<dbReference type="EMBL" id="HBJA01053165">
    <property type="protein sequence ID" value="CAE0807709.1"/>
    <property type="molecule type" value="Transcribed_RNA"/>
</dbReference>
<protein>
    <submittedName>
        <fullName evidence="2">Uncharacterized protein</fullName>
    </submittedName>
</protein>
<gene>
    <name evidence="2" type="ORF">EGYM00163_LOCUS18838</name>
</gene>
<organism evidence="2">
    <name type="scientific">Eutreptiella gymnastica</name>
    <dbReference type="NCBI Taxonomy" id="73025"/>
    <lineage>
        <taxon>Eukaryota</taxon>
        <taxon>Discoba</taxon>
        <taxon>Euglenozoa</taxon>
        <taxon>Euglenida</taxon>
        <taxon>Spirocuta</taxon>
        <taxon>Euglenophyceae</taxon>
        <taxon>Eutreptiales</taxon>
        <taxon>Eutreptiaceae</taxon>
        <taxon>Eutreptiella</taxon>
    </lineage>
</organism>
<reference evidence="2" key="1">
    <citation type="submission" date="2021-01" db="EMBL/GenBank/DDBJ databases">
        <authorList>
            <person name="Corre E."/>
            <person name="Pelletier E."/>
            <person name="Niang G."/>
            <person name="Scheremetjew M."/>
            <person name="Finn R."/>
            <person name="Kale V."/>
            <person name="Holt S."/>
            <person name="Cochrane G."/>
            <person name="Meng A."/>
            <person name="Brown T."/>
            <person name="Cohen L."/>
        </authorList>
    </citation>
    <scope>NUCLEOTIDE SEQUENCE</scope>
    <source>
        <strain evidence="2">CCMP1594</strain>
    </source>
</reference>
<accession>A0A7S4FQ91</accession>
<sequence length="234" mass="25246">MASCQNPLQRLKVREPQGAGAHFGGGPVDRPPLRSAPIPARGMCRARSEGQRMTSPGAEQRSGPAKHTALVSFWGRGRGCTDCCVHARRGGHPSRITEHGRPLVGGLRCVTCAKQPLDMEDVWPKCSTTGDQDGNPDRGRLTVETASKGLGLAGRVQVPQEMWDRLRPCSWAEAHQGAAEQRASRGVESIRTDHRSLESIPAPTPVPSNLLDLAWDQVSESSNTSLLLLQVNIV</sequence>